<gene>
    <name evidence="2" type="ORF">CTI12_AA523110</name>
</gene>
<dbReference type="AlphaFoldDB" id="A0A2U1L6Y2"/>
<reference evidence="2 3" key="1">
    <citation type="journal article" date="2018" name="Mol. Plant">
        <title>The genome of Artemisia annua provides insight into the evolution of Asteraceae family and artemisinin biosynthesis.</title>
        <authorList>
            <person name="Shen Q."/>
            <person name="Zhang L."/>
            <person name="Liao Z."/>
            <person name="Wang S."/>
            <person name="Yan T."/>
            <person name="Shi P."/>
            <person name="Liu M."/>
            <person name="Fu X."/>
            <person name="Pan Q."/>
            <person name="Wang Y."/>
            <person name="Lv Z."/>
            <person name="Lu X."/>
            <person name="Zhang F."/>
            <person name="Jiang W."/>
            <person name="Ma Y."/>
            <person name="Chen M."/>
            <person name="Hao X."/>
            <person name="Li L."/>
            <person name="Tang Y."/>
            <person name="Lv G."/>
            <person name="Zhou Y."/>
            <person name="Sun X."/>
            <person name="Brodelius P.E."/>
            <person name="Rose J.K.C."/>
            <person name="Tang K."/>
        </authorList>
    </citation>
    <scope>NUCLEOTIDE SEQUENCE [LARGE SCALE GENOMIC DNA]</scope>
    <source>
        <strain evidence="3">cv. Huhao1</strain>
        <tissue evidence="2">Leaf</tissue>
    </source>
</reference>
<dbReference type="OrthoDB" id="1730905at2759"/>
<sequence length="131" mass="14830">MNISDEFLGTVAPLIVYWIYSGFYVLFGSMDKYRLHTKQDEDEKNLVSKSTVVKGVLLQQLVQAIVAIILFTMFVLIKVNNNFGRLTMPVEVKVLDMNYGSGSRNKCLSVGSSVKCHIRSSVYVRFMKFGC</sequence>
<organism evidence="2 3">
    <name type="scientific">Artemisia annua</name>
    <name type="common">Sweet wormwood</name>
    <dbReference type="NCBI Taxonomy" id="35608"/>
    <lineage>
        <taxon>Eukaryota</taxon>
        <taxon>Viridiplantae</taxon>
        <taxon>Streptophyta</taxon>
        <taxon>Embryophyta</taxon>
        <taxon>Tracheophyta</taxon>
        <taxon>Spermatophyta</taxon>
        <taxon>Magnoliopsida</taxon>
        <taxon>eudicotyledons</taxon>
        <taxon>Gunneridae</taxon>
        <taxon>Pentapetalae</taxon>
        <taxon>asterids</taxon>
        <taxon>campanulids</taxon>
        <taxon>Asterales</taxon>
        <taxon>Asteraceae</taxon>
        <taxon>Asteroideae</taxon>
        <taxon>Anthemideae</taxon>
        <taxon>Artemisiinae</taxon>
        <taxon>Artemisia</taxon>
    </lineage>
</organism>
<accession>A0A2U1L6Y2</accession>
<keyword evidence="1" id="KW-0812">Transmembrane</keyword>
<name>A0A2U1L6Y2_ARTAN</name>
<dbReference type="Proteomes" id="UP000245207">
    <property type="component" value="Unassembled WGS sequence"/>
</dbReference>
<evidence type="ECO:0000313" key="3">
    <source>
        <dbReference type="Proteomes" id="UP000245207"/>
    </source>
</evidence>
<evidence type="ECO:0000256" key="1">
    <source>
        <dbReference type="SAM" id="Phobius"/>
    </source>
</evidence>
<feature type="transmembrane region" description="Helical" evidence="1">
    <location>
        <begin position="57"/>
        <end position="77"/>
    </location>
</feature>
<feature type="transmembrane region" description="Helical" evidence="1">
    <location>
        <begin position="7"/>
        <end position="27"/>
    </location>
</feature>
<evidence type="ECO:0000313" key="2">
    <source>
        <dbReference type="EMBL" id="PWA44748.1"/>
    </source>
</evidence>
<keyword evidence="1" id="KW-1133">Transmembrane helix</keyword>
<proteinExistence type="predicted"/>
<keyword evidence="1" id="KW-0472">Membrane</keyword>
<dbReference type="STRING" id="35608.A0A2U1L6Y2"/>
<keyword evidence="3" id="KW-1185">Reference proteome</keyword>
<dbReference type="EMBL" id="PKPP01011112">
    <property type="protein sequence ID" value="PWA44748.1"/>
    <property type="molecule type" value="Genomic_DNA"/>
</dbReference>
<protein>
    <submittedName>
        <fullName evidence="2">Uncharacterized protein</fullName>
    </submittedName>
</protein>
<comment type="caution">
    <text evidence="2">The sequence shown here is derived from an EMBL/GenBank/DDBJ whole genome shotgun (WGS) entry which is preliminary data.</text>
</comment>